<keyword evidence="10" id="KW-1185">Reference proteome</keyword>
<organism evidence="9 10">
    <name type="scientific">Nocardioides agariphilus</name>
    <dbReference type="NCBI Taxonomy" id="433664"/>
    <lineage>
        <taxon>Bacteria</taxon>
        <taxon>Bacillati</taxon>
        <taxon>Actinomycetota</taxon>
        <taxon>Actinomycetes</taxon>
        <taxon>Propionibacteriales</taxon>
        <taxon>Nocardioidaceae</taxon>
        <taxon>Nocardioides</taxon>
    </lineage>
</organism>
<evidence type="ECO:0000256" key="1">
    <source>
        <dbReference type="ARBA" id="ARBA00001947"/>
    </source>
</evidence>
<evidence type="ECO:0000256" key="7">
    <source>
        <dbReference type="SAM" id="Coils"/>
    </source>
</evidence>
<dbReference type="RefSeq" id="WP_194696276.1">
    <property type="nucleotide sequence ID" value="NZ_JADKPO010000011.1"/>
</dbReference>
<dbReference type="GO" id="GO:0006508">
    <property type="term" value="P:proteolysis"/>
    <property type="evidence" value="ECO:0007669"/>
    <property type="project" value="UniProtKB-KW"/>
</dbReference>
<dbReference type="EMBL" id="JADKPO010000011">
    <property type="protein sequence ID" value="MBF4768126.1"/>
    <property type="molecule type" value="Genomic_DNA"/>
</dbReference>
<feature type="coiled-coil region" evidence="7">
    <location>
        <begin position="185"/>
        <end position="282"/>
    </location>
</feature>
<evidence type="ECO:0000256" key="3">
    <source>
        <dbReference type="ARBA" id="ARBA00022723"/>
    </source>
</evidence>
<keyword evidence="5" id="KW-0862">Zinc</keyword>
<feature type="domain" description="M23ase beta-sheet core" evidence="8">
    <location>
        <begin position="326"/>
        <end position="424"/>
    </location>
</feature>
<dbReference type="GO" id="GO:0046872">
    <property type="term" value="F:metal ion binding"/>
    <property type="evidence" value="ECO:0007669"/>
    <property type="project" value="UniProtKB-KW"/>
</dbReference>
<proteinExistence type="predicted"/>
<dbReference type="PANTHER" id="PTHR21666:SF288">
    <property type="entry name" value="CELL DIVISION PROTEIN YTFB"/>
    <property type="match status" value="1"/>
</dbReference>
<dbReference type="GO" id="GO:0004222">
    <property type="term" value="F:metalloendopeptidase activity"/>
    <property type="evidence" value="ECO:0007669"/>
    <property type="project" value="TreeGrafter"/>
</dbReference>
<dbReference type="AlphaFoldDB" id="A0A930VNX3"/>
<evidence type="ECO:0000256" key="5">
    <source>
        <dbReference type="ARBA" id="ARBA00022833"/>
    </source>
</evidence>
<keyword evidence="6" id="KW-0482">Metalloprotease</keyword>
<evidence type="ECO:0000256" key="4">
    <source>
        <dbReference type="ARBA" id="ARBA00022801"/>
    </source>
</evidence>
<dbReference type="PANTHER" id="PTHR21666">
    <property type="entry name" value="PEPTIDASE-RELATED"/>
    <property type="match status" value="1"/>
</dbReference>
<dbReference type="Gene3D" id="1.20.120.330">
    <property type="entry name" value="Nucleotidyltransferases domain 2"/>
    <property type="match status" value="1"/>
</dbReference>
<dbReference type="CDD" id="cd12797">
    <property type="entry name" value="M23_peptidase"/>
    <property type="match status" value="1"/>
</dbReference>
<name>A0A930VNX3_9ACTN</name>
<dbReference type="InterPro" id="IPR016047">
    <property type="entry name" value="M23ase_b-sheet_dom"/>
</dbReference>
<feature type="coiled-coil region" evidence="7">
    <location>
        <begin position="36"/>
        <end position="126"/>
    </location>
</feature>
<gene>
    <name evidence="9" type="ORF">ISU10_10130</name>
</gene>
<keyword evidence="3" id="KW-0479">Metal-binding</keyword>
<evidence type="ECO:0000256" key="2">
    <source>
        <dbReference type="ARBA" id="ARBA00022670"/>
    </source>
</evidence>
<sequence>MRSFPRIGCRRASAALVVLALGVGLLSVLTGPQATAGELHDRKQAVQKQIEKANHEFDESSARLRRATQALSHAREQLTQARAELGDVRARLALARQRDEEMKAALAEAEARLDQARTDVANGKQALQDQRDLVVDTITSIYQQGDPSLMAFTSILNAQTPADLTRQQEANSSLVDRQDNAYDDLRAAEVLLKVHEDEVADATAEVAEKRQEAAEHLVEMEQLTDEALSAKQRVQAMVGQRKDAESAAFRARQKDRKALAALKRQEDRIDKLIQEAIRKARAKAAANAKKHGRPVDTNGLLMHPVNGPVTSPFGYRIHPIYHYWGLHDGVDFGAGCGANLYASHGGKVLSEYYSSVWGNRLYLNVGMINGKFITLIYNHLSRYRVGVGTTVSRGEVVGYVGTTGWSTGCHLHFTVMENGKPVDPQKYF</sequence>
<dbReference type="InterPro" id="IPR011055">
    <property type="entry name" value="Dup_hybrid_motif"/>
</dbReference>
<dbReference type="Gene3D" id="2.70.70.10">
    <property type="entry name" value="Glucose Permease (Domain IIA)"/>
    <property type="match status" value="1"/>
</dbReference>
<accession>A0A930VNX3</accession>
<dbReference type="Proteomes" id="UP000660668">
    <property type="component" value="Unassembled WGS sequence"/>
</dbReference>
<keyword evidence="4" id="KW-0378">Hydrolase</keyword>
<evidence type="ECO:0000313" key="10">
    <source>
        <dbReference type="Proteomes" id="UP000660668"/>
    </source>
</evidence>
<keyword evidence="2" id="KW-0645">Protease</keyword>
<reference evidence="9" key="1">
    <citation type="submission" date="2020-11" db="EMBL/GenBank/DDBJ databases">
        <title>Nocardioides cynanchi sp. nov., isolated from soil of rhizosphere of Cynanchum wilfordii.</title>
        <authorList>
            <person name="Lee J.-S."/>
            <person name="Suh M.K."/>
            <person name="Kim J.-S."/>
        </authorList>
    </citation>
    <scope>NUCLEOTIDE SEQUENCE</scope>
    <source>
        <strain evidence="9">KCTC 19276</strain>
    </source>
</reference>
<dbReference type="SUPFAM" id="SSF57997">
    <property type="entry name" value="Tropomyosin"/>
    <property type="match status" value="1"/>
</dbReference>
<keyword evidence="7" id="KW-0175">Coiled coil</keyword>
<comment type="cofactor">
    <cofactor evidence="1">
        <name>Zn(2+)</name>
        <dbReference type="ChEBI" id="CHEBI:29105"/>
    </cofactor>
</comment>
<dbReference type="Pfam" id="PF01551">
    <property type="entry name" value="Peptidase_M23"/>
    <property type="match status" value="1"/>
</dbReference>
<protein>
    <submittedName>
        <fullName evidence="9">Peptidoglycan DD-metalloendopeptidase family protein</fullName>
    </submittedName>
</protein>
<dbReference type="SUPFAM" id="SSF51261">
    <property type="entry name" value="Duplicated hybrid motif"/>
    <property type="match status" value="1"/>
</dbReference>
<dbReference type="InterPro" id="IPR050570">
    <property type="entry name" value="Cell_wall_metabolism_enzyme"/>
</dbReference>
<evidence type="ECO:0000256" key="6">
    <source>
        <dbReference type="ARBA" id="ARBA00023049"/>
    </source>
</evidence>
<comment type="caution">
    <text evidence="9">The sequence shown here is derived from an EMBL/GenBank/DDBJ whole genome shotgun (WGS) entry which is preliminary data.</text>
</comment>
<evidence type="ECO:0000259" key="8">
    <source>
        <dbReference type="Pfam" id="PF01551"/>
    </source>
</evidence>
<evidence type="ECO:0000313" key="9">
    <source>
        <dbReference type="EMBL" id="MBF4768126.1"/>
    </source>
</evidence>